<comment type="caution">
    <text evidence="2">The sequence shown here is derived from an EMBL/GenBank/DDBJ whole genome shotgun (WGS) entry which is preliminary data.</text>
</comment>
<organism evidence="2 3">
    <name type="scientific">Tritrichomonas foetus</name>
    <dbReference type="NCBI Taxonomy" id="1144522"/>
    <lineage>
        <taxon>Eukaryota</taxon>
        <taxon>Metamonada</taxon>
        <taxon>Parabasalia</taxon>
        <taxon>Tritrichomonadida</taxon>
        <taxon>Tritrichomonadidae</taxon>
        <taxon>Tritrichomonas</taxon>
    </lineage>
</organism>
<dbReference type="EMBL" id="MLAK01001480">
    <property type="protein sequence ID" value="OHS92681.1"/>
    <property type="molecule type" value="Genomic_DNA"/>
</dbReference>
<dbReference type="GO" id="GO:0046872">
    <property type="term" value="F:metal ion binding"/>
    <property type="evidence" value="ECO:0007669"/>
    <property type="project" value="UniProtKB-KW"/>
</dbReference>
<evidence type="ECO:0000256" key="1">
    <source>
        <dbReference type="RuleBase" id="RU364057"/>
    </source>
</evidence>
<keyword evidence="1" id="KW-0482">Metalloprotease</keyword>
<name>A0A1J4J1M9_9EUKA</name>
<keyword evidence="1" id="KW-0645">Protease</keyword>
<dbReference type="GO" id="GO:0004222">
    <property type="term" value="F:metalloendopeptidase activity"/>
    <property type="evidence" value="ECO:0007669"/>
    <property type="project" value="InterPro"/>
</dbReference>
<sequence length="165" mass="19494">MFFYNYLFGPSDFNETELKNEIDRLLKDDYEISSLHKKMKVPIKIKECGEGIRSLYHIQKKEIWIHPEGYDAYSLREALLHEIIHAYDHQVNKIPLSTIDGLARSEIHAMKLCECRDAWFVKRCTRNKAIEAVTLSIKDRKKAENIVESIFDDVYYDDFLSNPFD</sequence>
<dbReference type="AlphaFoldDB" id="A0A1J4J1M9"/>
<evidence type="ECO:0000313" key="2">
    <source>
        <dbReference type="EMBL" id="OHS92681.1"/>
    </source>
</evidence>
<proteinExistence type="inferred from homology"/>
<dbReference type="OrthoDB" id="206014at2759"/>
<keyword evidence="1" id="KW-0378">Hydrolase</keyword>
<dbReference type="VEuPathDB" id="TrichDB:TRFO_41008"/>
<evidence type="ECO:0000313" key="3">
    <source>
        <dbReference type="Proteomes" id="UP000179807"/>
    </source>
</evidence>
<reference evidence="2" key="1">
    <citation type="submission" date="2016-10" db="EMBL/GenBank/DDBJ databases">
        <authorList>
            <person name="Benchimol M."/>
            <person name="Almeida L.G."/>
            <person name="Vasconcelos A.T."/>
            <person name="Perreira-Neves A."/>
            <person name="Rosa I.A."/>
            <person name="Tasca T."/>
            <person name="Bogo M.R."/>
            <person name="de Souza W."/>
        </authorList>
    </citation>
    <scope>NUCLEOTIDE SEQUENCE [LARGE SCALE GENOMIC DNA]</scope>
    <source>
        <strain evidence="2">K</strain>
    </source>
</reference>
<dbReference type="GO" id="GO:0006508">
    <property type="term" value="P:proteolysis"/>
    <property type="evidence" value="ECO:0007669"/>
    <property type="project" value="UniProtKB-KW"/>
</dbReference>
<dbReference type="RefSeq" id="XP_068345818.1">
    <property type="nucleotide sequence ID" value="XM_068513531.1"/>
</dbReference>
<gene>
    <name evidence="2" type="ORF">TRFO_41008</name>
</gene>
<dbReference type="GeneID" id="94848235"/>
<protein>
    <recommendedName>
        <fullName evidence="1">Mitochondrial inner membrane protease ATP23</fullName>
        <ecNumber evidence="1">3.4.24.-</ecNumber>
    </recommendedName>
</protein>
<accession>A0A1J4J1M9</accession>
<keyword evidence="3" id="KW-1185">Reference proteome</keyword>
<dbReference type="Pfam" id="PF09768">
    <property type="entry name" value="Peptidase_M76"/>
    <property type="match status" value="1"/>
</dbReference>
<dbReference type="Proteomes" id="UP000179807">
    <property type="component" value="Unassembled WGS sequence"/>
</dbReference>
<dbReference type="EC" id="3.4.24.-" evidence="1"/>
<dbReference type="InterPro" id="IPR019165">
    <property type="entry name" value="Peptidase_M76_ATP23"/>
</dbReference>
<comment type="similarity">
    <text evidence="1">Belongs to the peptidase M76 family.</text>
</comment>
<keyword evidence="1" id="KW-0479">Metal-binding</keyword>